<feature type="transmembrane region" description="Helical" evidence="7">
    <location>
        <begin position="86"/>
        <end position="109"/>
    </location>
</feature>
<dbReference type="InterPro" id="IPR000175">
    <property type="entry name" value="Na/ntran_symport"/>
</dbReference>
<feature type="transmembrane region" description="Helical" evidence="7">
    <location>
        <begin position="213"/>
        <end position="233"/>
    </location>
</feature>
<feature type="transmembrane region" description="Helical" evidence="7">
    <location>
        <begin position="305"/>
        <end position="328"/>
    </location>
</feature>
<keyword evidence="4 7" id="KW-1133">Transmembrane helix</keyword>
<comment type="subcellular location">
    <subcellularLocation>
        <location evidence="1">Membrane</location>
        <topology evidence="1">Multi-pass membrane protein</topology>
    </subcellularLocation>
</comment>
<dbReference type="InterPro" id="IPR047218">
    <property type="entry name" value="YocR/YhdH-like"/>
</dbReference>
<gene>
    <name evidence="8" type="ORF">GXW74_23040</name>
</gene>
<feature type="transmembrane region" description="Helical" evidence="7">
    <location>
        <begin position="169"/>
        <end position="193"/>
    </location>
</feature>
<dbReference type="EMBL" id="JAAEDL010000031">
    <property type="protein sequence ID" value="MBR0683381.1"/>
    <property type="molecule type" value="Genomic_DNA"/>
</dbReference>
<dbReference type="RefSeq" id="WP_211848952.1">
    <property type="nucleotide sequence ID" value="NZ_JAAEDL010000031.1"/>
</dbReference>
<evidence type="ECO:0000256" key="2">
    <source>
        <dbReference type="ARBA" id="ARBA00022448"/>
    </source>
</evidence>
<dbReference type="PANTHER" id="PTHR42948">
    <property type="entry name" value="TRANSPORTER"/>
    <property type="match status" value="1"/>
</dbReference>
<reference evidence="8" key="1">
    <citation type="submission" date="2020-01" db="EMBL/GenBank/DDBJ databases">
        <authorList>
            <person name="Rat A."/>
        </authorList>
    </citation>
    <scope>NUCLEOTIDE SEQUENCE</scope>
    <source>
        <strain evidence="8">LMG 31228</strain>
    </source>
</reference>
<protein>
    <recommendedName>
        <fullName evidence="6">Transporter</fullName>
    </recommendedName>
</protein>
<dbReference type="Proteomes" id="UP001138709">
    <property type="component" value="Unassembled WGS sequence"/>
</dbReference>
<evidence type="ECO:0000256" key="5">
    <source>
        <dbReference type="ARBA" id="ARBA00023136"/>
    </source>
</evidence>
<accession>A0A9X9XI45</accession>
<feature type="transmembrane region" description="Helical" evidence="7">
    <location>
        <begin position="379"/>
        <end position="401"/>
    </location>
</feature>
<dbReference type="NCBIfam" id="NF037979">
    <property type="entry name" value="Na_transp"/>
    <property type="match status" value="1"/>
</dbReference>
<feature type="transmembrane region" description="Helical" evidence="7">
    <location>
        <begin position="340"/>
        <end position="359"/>
    </location>
</feature>
<evidence type="ECO:0000313" key="9">
    <source>
        <dbReference type="Proteomes" id="UP001138709"/>
    </source>
</evidence>
<comment type="caution">
    <text evidence="8">The sequence shown here is derived from an EMBL/GenBank/DDBJ whole genome shotgun (WGS) entry which is preliminary data.</text>
</comment>
<dbReference type="PRINTS" id="PR00176">
    <property type="entry name" value="NANEUSMPORT"/>
</dbReference>
<feature type="transmembrane region" description="Helical" evidence="7">
    <location>
        <begin position="12"/>
        <end position="32"/>
    </location>
</feature>
<keyword evidence="3 6" id="KW-0812">Transmembrane</keyword>
<evidence type="ECO:0000256" key="6">
    <source>
        <dbReference type="RuleBase" id="RU003732"/>
    </source>
</evidence>
<evidence type="ECO:0000256" key="1">
    <source>
        <dbReference type="ARBA" id="ARBA00004141"/>
    </source>
</evidence>
<dbReference type="AlphaFoldDB" id="A0A9X9XI45"/>
<feature type="transmembrane region" description="Helical" evidence="7">
    <location>
        <begin position="245"/>
        <end position="268"/>
    </location>
</feature>
<evidence type="ECO:0000256" key="4">
    <source>
        <dbReference type="ARBA" id="ARBA00022989"/>
    </source>
</evidence>
<organism evidence="8 9">
    <name type="scientific">Neoroseomonas eburnea</name>
    <dbReference type="NCBI Taxonomy" id="1346889"/>
    <lineage>
        <taxon>Bacteria</taxon>
        <taxon>Pseudomonadati</taxon>
        <taxon>Pseudomonadota</taxon>
        <taxon>Alphaproteobacteria</taxon>
        <taxon>Acetobacterales</taxon>
        <taxon>Acetobacteraceae</taxon>
        <taxon>Neoroseomonas</taxon>
    </lineage>
</organism>
<sequence length="442" mass="46160">MREQWGSQTGFILAAIGSAVGLGNIWRFAYVAGENGGGAFLLVYLVIVLTLGLPLVVAEIAIGKRSRVDGVTAFERLAPASPWRRVGWLGVAGSALILAYYSVIAGWALRYFSAAASGTLWDRPPGGFAASFRAFIAHPLEPLGWHLGMMAISMAIVVAGVARGIERSCLWLMPMLAFIVLLLAGFALTLPGSSGGVAFLFMPQWSAVFDPRVVLAAMGQAFFSIGLGMAVYITYGGYMKPEQRIVGSAAVIVAGDTCFAIVAGLAIFPAVFAMGGNPAAGAELAFITLPDIFLAMPGGKMLANAFFLLLSAAALTSMISLLEVPVAALMQRAGLRRRTAVLAVGGAALLGGVAPALGYGPLAWLNVTGAPLLEEVDHVVSNLVLPLAGLGLALFFGWVLPAGTARDLAGMRGLAWALLLWAIRWLAPVFIIGLMLFRLLAG</sequence>
<dbReference type="PROSITE" id="PS50267">
    <property type="entry name" value="NA_NEUROTRAN_SYMP_3"/>
    <property type="match status" value="1"/>
</dbReference>
<dbReference type="CDD" id="cd10336">
    <property type="entry name" value="SLC6sbd_Tyt1-Like"/>
    <property type="match status" value="1"/>
</dbReference>
<keyword evidence="9" id="KW-1185">Reference proteome</keyword>
<evidence type="ECO:0000256" key="7">
    <source>
        <dbReference type="SAM" id="Phobius"/>
    </source>
</evidence>
<dbReference type="InterPro" id="IPR037272">
    <property type="entry name" value="SNS_sf"/>
</dbReference>
<proteinExistence type="inferred from homology"/>
<evidence type="ECO:0000313" key="8">
    <source>
        <dbReference type="EMBL" id="MBR0683381.1"/>
    </source>
</evidence>
<feature type="transmembrane region" description="Helical" evidence="7">
    <location>
        <begin position="143"/>
        <end position="162"/>
    </location>
</feature>
<comment type="similarity">
    <text evidence="6">Belongs to the sodium:neurotransmitter symporter (SNF) (TC 2.A.22) family.</text>
</comment>
<feature type="transmembrane region" description="Helical" evidence="7">
    <location>
        <begin position="413"/>
        <end position="437"/>
    </location>
</feature>
<dbReference type="GO" id="GO:0015293">
    <property type="term" value="F:symporter activity"/>
    <property type="evidence" value="ECO:0007669"/>
    <property type="project" value="UniProtKB-KW"/>
</dbReference>
<dbReference type="GO" id="GO:0016020">
    <property type="term" value="C:membrane"/>
    <property type="evidence" value="ECO:0007669"/>
    <property type="project" value="UniProtKB-SubCell"/>
</dbReference>
<name>A0A9X9XI45_9PROT</name>
<keyword evidence="5 7" id="KW-0472">Membrane</keyword>
<dbReference type="PROSITE" id="PS00610">
    <property type="entry name" value="NA_NEUROTRAN_SYMP_1"/>
    <property type="match status" value="1"/>
</dbReference>
<dbReference type="SUPFAM" id="SSF161070">
    <property type="entry name" value="SNF-like"/>
    <property type="match status" value="1"/>
</dbReference>
<dbReference type="Pfam" id="PF00209">
    <property type="entry name" value="SNF"/>
    <property type="match status" value="2"/>
</dbReference>
<dbReference type="PANTHER" id="PTHR42948:SF1">
    <property type="entry name" value="TRANSPORTER"/>
    <property type="match status" value="1"/>
</dbReference>
<feature type="transmembrane region" description="Helical" evidence="7">
    <location>
        <begin position="38"/>
        <end position="57"/>
    </location>
</feature>
<keyword evidence="6" id="KW-0769">Symport</keyword>
<keyword evidence="2 6" id="KW-0813">Transport</keyword>
<reference evidence="8" key="2">
    <citation type="journal article" date="2021" name="Syst. Appl. Microbiol.">
        <title>Roseomonas hellenica sp. nov., isolated from roots of wild-growing Alkanna tinctoria.</title>
        <authorList>
            <person name="Rat A."/>
            <person name="Naranjo H.D."/>
            <person name="Lebbe L."/>
            <person name="Cnockaert M."/>
            <person name="Krigas N."/>
            <person name="Grigoriadou K."/>
            <person name="Maloupa E."/>
            <person name="Willems A."/>
        </authorList>
    </citation>
    <scope>NUCLEOTIDE SEQUENCE</scope>
    <source>
        <strain evidence="8">LMG 31228</strain>
    </source>
</reference>
<evidence type="ECO:0000256" key="3">
    <source>
        <dbReference type="ARBA" id="ARBA00022692"/>
    </source>
</evidence>